<evidence type="ECO:0000256" key="1">
    <source>
        <dbReference type="SAM" id="MobiDB-lite"/>
    </source>
</evidence>
<protein>
    <submittedName>
        <fullName evidence="2">Uncharacterized protein</fullName>
    </submittedName>
</protein>
<reference evidence="2" key="1">
    <citation type="journal article" date="2015" name="Nature">
        <title>Complex archaea that bridge the gap between prokaryotes and eukaryotes.</title>
        <authorList>
            <person name="Spang A."/>
            <person name="Saw J.H."/>
            <person name="Jorgensen S.L."/>
            <person name="Zaremba-Niedzwiedzka K."/>
            <person name="Martijn J."/>
            <person name="Lind A.E."/>
            <person name="van Eijk R."/>
            <person name="Schleper C."/>
            <person name="Guy L."/>
            <person name="Ettema T.J."/>
        </authorList>
    </citation>
    <scope>NUCLEOTIDE SEQUENCE</scope>
</reference>
<organism evidence="2">
    <name type="scientific">marine sediment metagenome</name>
    <dbReference type="NCBI Taxonomy" id="412755"/>
    <lineage>
        <taxon>unclassified sequences</taxon>
        <taxon>metagenomes</taxon>
        <taxon>ecological metagenomes</taxon>
    </lineage>
</organism>
<gene>
    <name evidence="2" type="ORF">LCGC14_1157920</name>
</gene>
<feature type="compositionally biased region" description="Basic and acidic residues" evidence="1">
    <location>
        <begin position="105"/>
        <end position="118"/>
    </location>
</feature>
<name>A0A0F9MGL6_9ZZZZ</name>
<comment type="caution">
    <text evidence="2">The sequence shown here is derived from an EMBL/GenBank/DDBJ whole genome shotgun (WGS) entry which is preliminary data.</text>
</comment>
<dbReference type="EMBL" id="LAZR01005618">
    <property type="protein sequence ID" value="KKM98441.1"/>
    <property type="molecule type" value="Genomic_DNA"/>
</dbReference>
<feature type="region of interest" description="Disordered" evidence="1">
    <location>
        <begin position="89"/>
        <end position="118"/>
    </location>
</feature>
<accession>A0A0F9MGL6</accession>
<proteinExistence type="predicted"/>
<sequence length="118" mass="13112">MSKKREAGVWVIVCDFLDDETSKPCDLGYDGAPAMFVDPDGGKTPEMHFQCGKHHGVVKQSEKKEYQLPEGMTPVEPKYQHTAKDIGVTLDTFKPDPGGQVWDGNKVDVKENPNGHRI</sequence>
<evidence type="ECO:0000313" key="2">
    <source>
        <dbReference type="EMBL" id="KKM98441.1"/>
    </source>
</evidence>
<dbReference type="AlphaFoldDB" id="A0A0F9MGL6"/>